<comment type="caution">
    <text evidence="2">The sequence shown here is derived from an EMBL/GenBank/DDBJ whole genome shotgun (WGS) entry which is preliminary data.</text>
</comment>
<name>A0A1Q4HE06_9MYCO</name>
<gene>
    <name evidence="2" type="ORF">BRW65_27840</name>
</gene>
<keyword evidence="1" id="KW-0812">Transmembrane</keyword>
<organism evidence="2 3">
    <name type="scientific">Mycobacterium paraffinicum</name>
    <dbReference type="NCBI Taxonomy" id="53378"/>
    <lineage>
        <taxon>Bacteria</taxon>
        <taxon>Bacillati</taxon>
        <taxon>Actinomycetota</taxon>
        <taxon>Actinomycetes</taxon>
        <taxon>Mycobacteriales</taxon>
        <taxon>Mycobacteriaceae</taxon>
        <taxon>Mycobacterium</taxon>
    </lineage>
</organism>
<keyword evidence="3" id="KW-1185">Reference proteome</keyword>
<dbReference type="AlphaFoldDB" id="A0A1Q4HE06"/>
<dbReference type="RefSeq" id="WP_073880420.1">
    <property type="nucleotide sequence ID" value="NZ_MPNT01000046.1"/>
</dbReference>
<keyword evidence="1" id="KW-1133">Transmembrane helix</keyword>
<keyword evidence="1" id="KW-0472">Membrane</keyword>
<proteinExistence type="predicted"/>
<accession>A0A1Q4HE06</accession>
<dbReference type="OrthoDB" id="3830295at2"/>
<evidence type="ECO:0000313" key="3">
    <source>
        <dbReference type="Proteomes" id="UP000186438"/>
    </source>
</evidence>
<reference evidence="2 3" key="1">
    <citation type="submission" date="2016-11" db="EMBL/GenBank/DDBJ databases">
        <title>Genome sequences of unsequenced Mycobacteria.</title>
        <authorList>
            <person name="Greninger A.L."/>
            <person name="Fang F."/>
            <person name="Jerome K.R."/>
        </authorList>
    </citation>
    <scope>NUCLEOTIDE SEQUENCE [LARGE SCALE GENOMIC DNA]</scope>
    <source>
        <strain evidence="2 3">M11</strain>
    </source>
</reference>
<dbReference type="STRING" id="53378.BRW65_27840"/>
<dbReference type="EMBL" id="MPNT01000046">
    <property type="protein sequence ID" value="OJZ65757.1"/>
    <property type="molecule type" value="Genomic_DNA"/>
</dbReference>
<evidence type="ECO:0000313" key="2">
    <source>
        <dbReference type="EMBL" id="OJZ65757.1"/>
    </source>
</evidence>
<protein>
    <submittedName>
        <fullName evidence="2">Uncharacterized protein</fullName>
    </submittedName>
</protein>
<sequence length="94" mass="10010">MKPFDLLDLPPTDGAVGRVYGEPYQTPDGTTVIPVVKPLGVFVVRNGEASWTPAVDGNRIALIGVITGLLAAVIGSLAVLRQPPWPRMTITDCR</sequence>
<evidence type="ECO:0000256" key="1">
    <source>
        <dbReference type="SAM" id="Phobius"/>
    </source>
</evidence>
<dbReference type="Proteomes" id="UP000186438">
    <property type="component" value="Unassembled WGS sequence"/>
</dbReference>
<feature type="transmembrane region" description="Helical" evidence="1">
    <location>
        <begin position="60"/>
        <end position="80"/>
    </location>
</feature>